<evidence type="ECO:0000256" key="6">
    <source>
        <dbReference type="SAM" id="MobiDB-lite"/>
    </source>
</evidence>
<evidence type="ECO:0000256" key="4">
    <source>
        <dbReference type="ARBA" id="ARBA00022989"/>
    </source>
</evidence>
<feature type="compositionally biased region" description="Basic and acidic residues" evidence="6">
    <location>
        <begin position="16"/>
        <end position="26"/>
    </location>
</feature>
<feature type="transmembrane region" description="Helical" evidence="7">
    <location>
        <begin position="261"/>
        <end position="285"/>
    </location>
</feature>
<feature type="transmembrane region" description="Helical" evidence="7">
    <location>
        <begin position="449"/>
        <end position="468"/>
    </location>
</feature>
<name>A0ABR3XZG6_9PEZI</name>
<feature type="transmembrane region" description="Helical" evidence="7">
    <location>
        <begin position="160"/>
        <end position="180"/>
    </location>
</feature>
<evidence type="ECO:0000313" key="9">
    <source>
        <dbReference type="EMBL" id="KAL1881423.1"/>
    </source>
</evidence>
<reference evidence="9 10" key="1">
    <citation type="journal article" date="2024" name="Commun. Biol.">
        <title>Comparative genomic analysis of thermophilic fungi reveals convergent evolutionary adaptations and gene losses.</title>
        <authorList>
            <person name="Steindorff A.S."/>
            <person name="Aguilar-Pontes M.V."/>
            <person name="Robinson A.J."/>
            <person name="Andreopoulos B."/>
            <person name="LaButti K."/>
            <person name="Kuo A."/>
            <person name="Mondo S."/>
            <person name="Riley R."/>
            <person name="Otillar R."/>
            <person name="Haridas S."/>
            <person name="Lipzen A."/>
            <person name="Grimwood J."/>
            <person name="Schmutz J."/>
            <person name="Clum A."/>
            <person name="Reid I.D."/>
            <person name="Moisan M.C."/>
            <person name="Butler G."/>
            <person name="Nguyen T.T.M."/>
            <person name="Dewar K."/>
            <person name="Conant G."/>
            <person name="Drula E."/>
            <person name="Henrissat B."/>
            <person name="Hansel C."/>
            <person name="Singer S."/>
            <person name="Hutchinson M.I."/>
            <person name="de Vries R.P."/>
            <person name="Natvig D.O."/>
            <person name="Powell A.J."/>
            <person name="Tsang A."/>
            <person name="Grigoriev I.V."/>
        </authorList>
    </citation>
    <scope>NUCLEOTIDE SEQUENCE [LARGE SCALE GENOMIC DNA]</scope>
    <source>
        <strain evidence="9 10">ATCC 24622</strain>
    </source>
</reference>
<evidence type="ECO:0000256" key="3">
    <source>
        <dbReference type="ARBA" id="ARBA00022692"/>
    </source>
</evidence>
<evidence type="ECO:0000313" key="10">
    <source>
        <dbReference type="Proteomes" id="UP001586593"/>
    </source>
</evidence>
<dbReference type="PANTHER" id="PTHR23504">
    <property type="entry name" value="MAJOR FACILITATOR SUPERFAMILY DOMAIN-CONTAINING PROTEIN 10"/>
    <property type="match status" value="1"/>
</dbReference>
<gene>
    <name evidence="9" type="ORF">VTK73DRAFT_3941</name>
</gene>
<feature type="region of interest" description="Disordered" evidence="6">
    <location>
        <begin position="338"/>
        <end position="368"/>
    </location>
</feature>
<feature type="transmembrane region" description="Helical" evidence="7">
    <location>
        <begin position="130"/>
        <end position="148"/>
    </location>
</feature>
<evidence type="ECO:0000256" key="5">
    <source>
        <dbReference type="ARBA" id="ARBA00023136"/>
    </source>
</evidence>
<dbReference type="InterPro" id="IPR011701">
    <property type="entry name" value="MFS"/>
</dbReference>
<evidence type="ECO:0000256" key="7">
    <source>
        <dbReference type="SAM" id="Phobius"/>
    </source>
</evidence>
<dbReference type="Gene3D" id="1.20.1250.20">
    <property type="entry name" value="MFS general substrate transporter like domains"/>
    <property type="match status" value="2"/>
</dbReference>
<dbReference type="InterPro" id="IPR020846">
    <property type="entry name" value="MFS_dom"/>
</dbReference>
<dbReference type="PROSITE" id="PS50850">
    <property type="entry name" value="MFS"/>
    <property type="match status" value="1"/>
</dbReference>
<keyword evidence="3 7" id="KW-0812">Transmembrane</keyword>
<dbReference type="SUPFAM" id="SSF103473">
    <property type="entry name" value="MFS general substrate transporter"/>
    <property type="match status" value="1"/>
</dbReference>
<dbReference type="Proteomes" id="UP001586593">
    <property type="component" value="Unassembled WGS sequence"/>
</dbReference>
<evidence type="ECO:0000256" key="1">
    <source>
        <dbReference type="ARBA" id="ARBA00004141"/>
    </source>
</evidence>
<keyword evidence="5 7" id="KW-0472">Membrane</keyword>
<dbReference type="Pfam" id="PF07690">
    <property type="entry name" value="MFS_1"/>
    <property type="match status" value="2"/>
</dbReference>
<dbReference type="EMBL" id="JAZHXJ010000023">
    <property type="protein sequence ID" value="KAL1881423.1"/>
    <property type="molecule type" value="Genomic_DNA"/>
</dbReference>
<feature type="region of interest" description="Disordered" evidence="6">
    <location>
        <begin position="1"/>
        <end position="62"/>
    </location>
</feature>
<keyword evidence="4 7" id="KW-1133">Transmembrane helix</keyword>
<feature type="compositionally biased region" description="Polar residues" evidence="6">
    <location>
        <begin position="339"/>
        <end position="349"/>
    </location>
</feature>
<accession>A0ABR3XZG6</accession>
<evidence type="ECO:0000256" key="2">
    <source>
        <dbReference type="ARBA" id="ARBA00022448"/>
    </source>
</evidence>
<comment type="caution">
    <text evidence="9">The sequence shown here is derived from an EMBL/GenBank/DDBJ whole genome shotgun (WGS) entry which is preliminary data.</text>
</comment>
<keyword evidence="10" id="KW-1185">Reference proteome</keyword>
<dbReference type="CDD" id="cd17330">
    <property type="entry name" value="MFS_SLC46_TetA_like"/>
    <property type="match status" value="1"/>
</dbReference>
<comment type="subcellular location">
    <subcellularLocation>
        <location evidence="1">Membrane</location>
        <topology evidence="1">Multi-pass membrane protein</topology>
    </subcellularLocation>
</comment>
<proteinExistence type="predicted"/>
<feature type="transmembrane region" description="Helical" evidence="7">
    <location>
        <begin position="480"/>
        <end position="500"/>
    </location>
</feature>
<feature type="transmembrane region" description="Helical" evidence="7">
    <location>
        <begin position="388"/>
        <end position="412"/>
    </location>
</feature>
<evidence type="ECO:0000259" key="8">
    <source>
        <dbReference type="PROSITE" id="PS50850"/>
    </source>
</evidence>
<feature type="transmembrane region" description="Helical" evidence="7">
    <location>
        <begin position="589"/>
        <end position="608"/>
    </location>
</feature>
<feature type="transmembrane region" description="Helical" evidence="7">
    <location>
        <begin position="515"/>
        <end position="534"/>
    </location>
</feature>
<dbReference type="InterPro" id="IPR036259">
    <property type="entry name" value="MFS_trans_sf"/>
</dbReference>
<organism evidence="9 10">
    <name type="scientific">Phialemonium thermophilum</name>
    <dbReference type="NCBI Taxonomy" id="223376"/>
    <lineage>
        <taxon>Eukaryota</taxon>
        <taxon>Fungi</taxon>
        <taxon>Dikarya</taxon>
        <taxon>Ascomycota</taxon>
        <taxon>Pezizomycotina</taxon>
        <taxon>Sordariomycetes</taxon>
        <taxon>Sordariomycetidae</taxon>
        <taxon>Cephalothecales</taxon>
        <taxon>Cephalothecaceae</taxon>
        <taxon>Phialemonium</taxon>
    </lineage>
</organism>
<feature type="domain" description="Major facilitator superfamily (MFS) profile" evidence="8">
    <location>
        <begin position="87"/>
        <end position="613"/>
    </location>
</feature>
<protein>
    <recommendedName>
        <fullName evidence="8">Major facilitator superfamily (MFS) profile domain-containing protein</fullName>
    </recommendedName>
</protein>
<dbReference type="PANTHER" id="PTHR23504:SF6">
    <property type="entry name" value="MULTIDRUG TRANSPORTER, PUTATIVE (AFU_ORTHOLOGUE AFUA_4G08740)-RELATED"/>
    <property type="match status" value="1"/>
</dbReference>
<sequence length="633" mass="68958">MRETTDEELALTTGRSSEDAGSEKGSDTSSVAAPESPKQGAPRGDPAEGSAGLLGAPPHLRCDTDLRQKTSKKAEKIGWMDLPRKGQLVTITLARLSEPLVQTSLQSYMFYQLKWFDPTLPDSVIASQAGIMHASFTAAQFLTAMIWGRIADSSHFGRKTVLLIGLSGTMLSCIGFGFSTSFAEALFFRSLGGITNGNVGVLRTMISETIREKKYQSRAFLLLPMTFNIGVIIGPILGGILSDPAGSYPSLFSNVKFFVDFPYATPNLVSAFFLFCAMLSVWMGLDETLDSRADRRDIGRELGRKIAGLFRTCFSRHEALVAYAPLASEDTTAEMELSPTLSSRPQSRASLMAPPQPGALTPPSTRKRVHRPRYTQRLPFRRIFTRNVVFTLLAHFLMAFQVGTFNSLWFVFLSTPVYDPEKSPAVPDALPRRLPFIFTGGLGLQPREVGMAMAILGVFGIGLQLFLYPPLSARYGVLRSWRLSLLCFPCTYFLVPYLSLMPSSTPPPHAKDGPTIWIALAAVLFCQVVGRTFALPAQTILVNNCTPHPSVLGTVHGIGQSVSSFARTIGPILCGYLYGLTLAKGVVGAVWWGLAAVAICGAMASWLVREGDGHEIWLEGDEDEEDSVMEAGR</sequence>
<keyword evidence="2" id="KW-0813">Transport</keyword>
<feature type="transmembrane region" description="Helical" evidence="7">
    <location>
        <begin position="218"/>
        <end position="241"/>
    </location>
</feature>